<feature type="repeat" description="WD" evidence="6">
    <location>
        <begin position="451"/>
        <end position="489"/>
    </location>
</feature>
<dbReference type="AlphaFoldDB" id="A0A0S4IWG1"/>
<feature type="repeat" description="WD" evidence="6">
    <location>
        <begin position="229"/>
        <end position="270"/>
    </location>
</feature>
<dbReference type="GO" id="GO:0000974">
    <property type="term" value="C:Prp19 complex"/>
    <property type="evidence" value="ECO:0007669"/>
    <property type="project" value="TreeGrafter"/>
</dbReference>
<reference evidence="9" key="1">
    <citation type="submission" date="2015-09" db="EMBL/GenBank/DDBJ databases">
        <authorList>
            <consortium name="Pathogen Informatics"/>
        </authorList>
    </citation>
    <scope>NUCLEOTIDE SEQUENCE [LARGE SCALE GENOMIC DNA]</scope>
    <source>
        <strain evidence="9">Lake Konstanz</strain>
    </source>
</reference>
<keyword evidence="3" id="KW-0689">Ribosomal protein</keyword>
<feature type="repeat" description="WD" evidence="6">
    <location>
        <begin position="187"/>
        <end position="228"/>
    </location>
</feature>
<keyword evidence="9" id="KW-1185">Reference proteome</keyword>
<dbReference type="GO" id="GO:0000398">
    <property type="term" value="P:mRNA splicing, via spliceosome"/>
    <property type="evidence" value="ECO:0007669"/>
    <property type="project" value="InterPro"/>
</dbReference>
<dbReference type="InterPro" id="IPR019775">
    <property type="entry name" value="WD40_repeat_CS"/>
</dbReference>
<proteinExistence type="inferred from homology"/>
<protein>
    <submittedName>
        <fullName evidence="8">WD40 repeat-containing protein, putative</fullName>
    </submittedName>
</protein>
<evidence type="ECO:0000256" key="5">
    <source>
        <dbReference type="ARBA" id="ARBA00025726"/>
    </source>
</evidence>
<dbReference type="PROSITE" id="PS50294">
    <property type="entry name" value="WD_REPEATS_REGION"/>
    <property type="match status" value="5"/>
</dbReference>
<dbReference type="SUPFAM" id="SSF50978">
    <property type="entry name" value="WD40 repeat-like"/>
    <property type="match status" value="1"/>
</dbReference>
<organism evidence="8 9">
    <name type="scientific">Bodo saltans</name>
    <name type="common">Flagellated protozoan</name>
    <dbReference type="NCBI Taxonomy" id="75058"/>
    <lineage>
        <taxon>Eukaryota</taxon>
        <taxon>Discoba</taxon>
        <taxon>Euglenozoa</taxon>
        <taxon>Kinetoplastea</taxon>
        <taxon>Metakinetoplastina</taxon>
        <taxon>Eubodonida</taxon>
        <taxon>Bodonidae</taxon>
        <taxon>Bodo</taxon>
    </lineage>
</organism>
<dbReference type="GO" id="GO:0071013">
    <property type="term" value="C:catalytic step 2 spliceosome"/>
    <property type="evidence" value="ECO:0007669"/>
    <property type="project" value="TreeGrafter"/>
</dbReference>
<name>A0A0S4IWG1_BODSA</name>
<evidence type="ECO:0000256" key="2">
    <source>
        <dbReference type="ARBA" id="ARBA00022737"/>
    </source>
</evidence>
<dbReference type="GO" id="GO:0071011">
    <property type="term" value="C:precatalytic spliceosome"/>
    <property type="evidence" value="ECO:0007669"/>
    <property type="project" value="TreeGrafter"/>
</dbReference>
<dbReference type="OMA" id="HSVKCWD"/>
<evidence type="ECO:0000256" key="3">
    <source>
        <dbReference type="ARBA" id="ARBA00022980"/>
    </source>
</evidence>
<feature type="repeat" description="WD" evidence="6">
    <location>
        <begin position="271"/>
        <end position="312"/>
    </location>
</feature>
<dbReference type="InterPro" id="IPR020472">
    <property type="entry name" value="WD40_PAC1"/>
</dbReference>
<feature type="compositionally biased region" description="Basic and acidic residues" evidence="7">
    <location>
        <begin position="88"/>
        <end position="102"/>
    </location>
</feature>
<dbReference type="EMBL" id="CYKH01000574">
    <property type="protein sequence ID" value="CUG06280.1"/>
    <property type="molecule type" value="Genomic_DNA"/>
</dbReference>
<dbReference type="PROSITE" id="PS50082">
    <property type="entry name" value="WD_REPEATS_2"/>
    <property type="match status" value="5"/>
</dbReference>
<dbReference type="CDD" id="cd00200">
    <property type="entry name" value="WD40"/>
    <property type="match status" value="1"/>
</dbReference>
<evidence type="ECO:0000256" key="1">
    <source>
        <dbReference type="ARBA" id="ARBA00022574"/>
    </source>
</evidence>
<feature type="region of interest" description="Disordered" evidence="7">
    <location>
        <begin position="82"/>
        <end position="112"/>
    </location>
</feature>
<sequence length="489" mass="53583">MFFILSKAAKSTEKMAASTLEQLRKSNLESMQRFVARKRERELAQQQQQHDNTDDLIADPASTIGWELRKAALLRAYFPASAPPPADEAVKAARKAAEEERNNANGKSQSADVSSALVAVFANANLRQQRAPQTSSPTPTGAAVSSNAIIPINPEHLRQHTSLVDSQPGVAPSVPKSQPHWKMAKVLTGHHGPVQCVAVDMSNEWFCTGSRDTTIKLWDMTTSSCKINLIGHKEAVRGLAVSRVSPYLFSCGDDHAVKCWDLERNEVIRDFHGHGGAVYSIAAHPELDIVITGSRDKMVKVWDVRSRNCAHTLTGHTAPVLSVCTQASEPQIASGGDDCMVFLWDLVAGKSLTRLTRHRKPVRTVTFHHAERVLMSAGADNIRKWRLPEGDFLTNMNLATAPMPHAAPTTIWTCCQVSNRNTVVVGGDDGQLLFLDWDSHSLFQSARTKPIPEGERGILAAAFDISGTRLITAEADKAVKIWKRKDETG</sequence>
<dbReference type="InterPro" id="IPR015943">
    <property type="entry name" value="WD40/YVTN_repeat-like_dom_sf"/>
</dbReference>
<dbReference type="OrthoDB" id="10256122at2759"/>
<keyword evidence="1 6" id="KW-0853">WD repeat</keyword>
<evidence type="ECO:0000313" key="9">
    <source>
        <dbReference type="Proteomes" id="UP000051952"/>
    </source>
</evidence>
<evidence type="ECO:0000256" key="7">
    <source>
        <dbReference type="SAM" id="MobiDB-lite"/>
    </source>
</evidence>
<dbReference type="PRINTS" id="PR00320">
    <property type="entry name" value="GPROTEINBRPT"/>
</dbReference>
<gene>
    <name evidence="8" type="ORF">BSAL_72210</name>
</gene>
<dbReference type="PROSITE" id="PS00678">
    <property type="entry name" value="WD_REPEATS_1"/>
    <property type="match status" value="2"/>
</dbReference>
<accession>A0A0S4IWG1</accession>
<comment type="similarity">
    <text evidence="5">Belongs to the WD repeat PRL1/PRL2 family.</text>
</comment>
<dbReference type="Proteomes" id="UP000051952">
    <property type="component" value="Unassembled WGS sequence"/>
</dbReference>
<dbReference type="InterPro" id="IPR036322">
    <property type="entry name" value="WD40_repeat_dom_sf"/>
</dbReference>
<dbReference type="Pfam" id="PF00400">
    <property type="entry name" value="WD40"/>
    <property type="match status" value="6"/>
</dbReference>
<evidence type="ECO:0000313" key="8">
    <source>
        <dbReference type="EMBL" id="CUG06280.1"/>
    </source>
</evidence>
<evidence type="ECO:0000256" key="6">
    <source>
        <dbReference type="PROSITE-ProRule" id="PRU00221"/>
    </source>
</evidence>
<dbReference type="VEuPathDB" id="TriTrypDB:BSAL_72210"/>
<dbReference type="InterPro" id="IPR001680">
    <property type="entry name" value="WD40_rpt"/>
</dbReference>
<dbReference type="GO" id="GO:0005840">
    <property type="term" value="C:ribosome"/>
    <property type="evidence" value="ECO:0007669"/>
    <property type="project" value="UniProtKB-KW"/>
</dbReference>
<dbReference type="InterPro" id="IPR045241">
    <property type="entry name" value="Prp46/PLRG1-like"/>
</dbReference>
<dbReference type="PANTHER" id="PTHR19923">
    <property type="entry name" value="WD40 REPEAT PROTEINPRL1/PRL2-RELATED"/>
    <property type="match status" value="1"/>
</dbReference>
<dbReference type="SMART" id="SM00320">
    <property type="entry name" value="WD40"/>
    <property type="match status" value="7"/>
</dbReference>
<keyword evidence="4" id="KW-0687">Ribonucleoprotein</keyword>
<feature type="repeat" description="WD" evidence="6">
    <location>
        <begin position="313"/>
        <end position="354"/>
    </location>
</feature>
<dbReference type="Gene3D" id="2.130.10.10">
    <property type="entry name" value="YVTN repeat-like/Quinoprotein amine dehydrogenase"/>
    <property type="match status" value="1"/>
</dbReference>
<keyword evidence="2" id="KW-0677">Repeat</keyword>
<dbReference type="PANTHER" id="PTHR19923:SF0">
    <property type="entry name" value="PLEIOTROPIC REGULATOR 1"/>
    <property type="match status" value="1"/>
</dbReference>
<evidence type="ECO:0000256" key="4">
    <source>
        <dbReference type="ARBA" id="ARBA00023274"/>
    </source>
</evidence>